<evidence type="ECO:0000313" key="3">
    <source>
        <dbReference type="Proteomes" id="UP001151760"/>
    </source>
</evidence>
<evidence type="ECO:0000313" key="2">
    <source>
        <dbReference type="EMBL" id="GJT11356.1"/>
    </source>
</evidence>
<dbReference type="EMBL" id="BQNB010013062">
    <property type="protein sequence ID" value="GJT11356.1"/>
    <property type="molecule type" value="Genomic_DNA"/>
</dbReference>
<reference evidence="2" key="1">
    <citation type="journal article" date="2022" name="Int. J. Mol. Sci.">
        <title>Draft Genome of Tanacetum Coccineum: Genomic Comparison of Closely Related Tanacetum-Family Plants.</title>
        <authorList>
            <person name="Yamashiro T."/>
            <person name="Shiraishi A."/>
            <person name="Nakayama K."/>
            <person name="Satake H."/>
        </authorList>
    </citation>
    <scope>NUCLEOTIDE SEQUENCE</scope>
</reference>
<comment type="caution">
    <text evidence="2">The sequence shown here is derived from an EMBL/GenBank/DDBJ whole genome shotgun (WGS) entry which is preliminary data.</text>
</comment>
<feature type="compositionally biased region" description="Basic and acidic residues" evidence="1">
    <location>
        <begin position="591"/>
        <end position="601"/>
    </location>
</feature>
<feature type="compositionally biased region" description="Polar residues" evidence="1">
    <location>
        <begin position="615"/>
        <end position="633"/>
    </location>
</feature>
<evidence type="ECO:0000256" key="1">
    <source>
        <dbReference type="SAM" id="MobiDB-lite"/>
    </source>
</evidence>
<feature type="region of interest" description="Disordered" evidence="1">
    <location>
        <begin position="591"/>
        <end position="636"/>
    </location>
</feature>
<feature type="compositionally biased region" description="Basic and acidic residues" evidence="1">
    <location>
        <begin position="414"/>
        <end position="428"/>
    </location>
</feature>
<sequence length="960" mass="111156">MTQAQRSADVHQDELCPPNKRYALMDANKKVDLDNLLCPDESRILANILQNHPLRFNIAASSLVPWIYLWQFWHTLHEDGSKYTLKFLLDRKELTLTLDDFGTIIQLPQATDNNHDSFFPTLAFSDMVPFYINNLGFTMELREISISRQLIMQMLYCCVNNVHVDSAELLWEGFHYPLKNPTTILPYPRFTKLIVCHYMTAFPEISIRAHDSYHNLEDDVMIKSIFNSGKNKNVVFRVDVPTTQSQPIESTQGTHRTTSGPRTRTPVVAQGESSAQRRSKVIRLRIPPRRSTRLTLPTPVPTTDEADDLILQDTLQVSLADQKSREELKEKQNVELVIKHLASEEIEKLVEGTENVKETEVDESTLKKDDNTNDPGTRLEPRSNKESPEVEITAVVTPVNVNEKEEELTEDEYELKRREKGKHVEESRNTPFPTPIRSLRIHSTLISSDTEKLQELTENVPTPSSSTPSSSSPKLIIYVTNRLLSLFKSKTKTRHFKRYKSFFDEIQGHYGYLFAHLKKKFMPKKKFHELGGYLQEVMEESLPKMVDASVRSYMSGHILHVHPAQAAPASAQEQQYQLPSVIRLRDQDDHHDEAPLEGEKSTKRHKTSEYETYVSGESSSGQVNESETDSYASNDDEITNEQVLQDLMDEMSQTIDEAKLHKVVNEMLRQQCTSGDEHQYHIDQMQNFLKNDIVWESRKEILVSPHPKKSTSVVLSCQRDPKAPALSLVNHDLLYLKKRSSCPDKIVMSLHKFPAVRFLDDDIVERTSRWIFYIRTQKESGKPKEEIYSNSKIIQIIKTYWELGHEHKIVTEIIARRANGSIVSITESDYKNLNKNDIEDMYLLIVNNKVPDYAETGLLWSLSVFIRRIKKHKMFSIVSEPIYGIIYKNNKKEKRVMSYQEAHKFCDATLKRVLEGLKSYNNDVKYGYVKTNLSKEDVEYLQLFKEEIEERLKHHEQMRH</sequence>
<feature type="compositionally biased region" description="Basic and acidic residues" evidence="1">
    <location>
        <begin position="353"/>
        <end position="388"/>
    </location>
</feature>
<reference evidence="2" key="2">
    <citation type="submission" date="2022-01" db="EMBL/GenBank/DDBJ databases">
        <authorList>
            <person name="Yamashiro T."/>
            <person name="Shiraishi A."/>
            <person name="Satake H."/>
            <person name="Nakayama K."/>
        </authorList>
    </citation>
    <scope>NUCLEOTIDE SEQUENCE</scope>
</reference>
<name>A0ABQ5BCU9_9ASTR</name>
<feature type="region of interest" description="Disordered" evidence="1">
    <location>
        <begin position="353"/>
        <end position="389"/>
    </location>
</feature>
<accession>A0ABQ5BCU9</accession>
<organism evidence="2 3">
    <name type="scientific">Tanacetum coccineum</name>
    <dbReference type="NCBI Taxonomy" id="301880"/>
    <lineage>
        <taxon>Eukaryota</taxon>
        <taxon>Viridiplantae</taxon>
        <taxon>Streptophyta</taxon>
        <taxon>Embryophyta</taxon>
        <taxon>Tracheophyta</taxon>
        <taxon>Spermatophyta</taxon>
        <taxon>Magnoliopsida</taxon>
        <taxon>eudicotyledons</taxon>
        <taxon>Gunneridae</taxon>
        <taxon>Pentapetalae</taxon>
        <taxon>asterids</taxon>
        <taxon>campanulids</taxon>
        <taxon>Asterales</taxon>
        <taxon>Asteraceae</taxon>
        <taxon>Asteroideae</taxon>
        <taxon>Anthemideae</taxon>
        <taxon>Anthemidinae</taxon>
        <taxon>Tanacetum</taxon>
    </lineage>
</organism>
<dbReference type="Proteomes" id="UP001151760">
    <property type="component" value="Unassembled WGS sequence"/>
</dbReference>
<keyword evidence="3" id="KW-1185">Reference proteome</keyword>
<feature type="region of interest" description="Disordered" evidence="1">
    <location>
        <begin position="403"/>
        <end position="435"/>
    </location>
</feature>
<proteinExistence type="predicted"/>
<feature type="compositionally biased region" description="Acidic residues" evidence="1">
    <location>
        <begin position="404"/>
        <end position="413"/>
    </location>
</feature>
<gene>
    <name evidence="2" type="ORF">Tco_0858398</name>
</gene>
<feature type="compositionally biased region" description="Polar residues" evidence="1">
    <location>
        <begin position="241"/>
        <end position="262"/>
    </location>
</feature>
<feature type="region of interest" description="Disordered" evidence="1">
    <location>
        <begin position="241"/>
        <end position="278"/>
    </location>
</feature>
<protein>
    <submittedName>
        <fullName evidence="2">Uncharacterized protein</fullName>
    </submittedName>
</protein>